<feature type="domain" description="Response regulatory" evidence="9">
    <location>
        <begin position="652"/>
        <end position="770"/>
    </location>
</feature>
<evidence type="ECO:0000313" key="13">
    <source>
        <dbReference type="Proteomes" id="UP000031518"/>
    </source>
</evidence>
<dbReference type="InterPro" id="IPR000014">
    <property type="entry name" value="PAS"/>
</dbReference>
<dbReference type="CDD" id="cd00082">
    <property type="entry name" value="HisKA"/>
    <property type="match status" value="1"/>
</dbReference>
<dbReference type="SMART" id="SM00448">
    <property type="entry name" value="REC"/>
    <property type="match status" value="1"/>
</dbReference>
<dbReference type="SUPFAM" id="SSF55785">
    <property type="entry name" value="PYP-like sensor domain (PAS domain)"/>
    <property type="match status" value="3"/>
</dbReference>
<keyword evidence="5" id="KW-0418">Kinase</keyword>
<feature type="modified residue" description="4-aspartylphosphate" evidence="7">
    <location>
        <position position="701"/>
    </location>
</feature>
<dbReference type="GO" id="GO:0000155">
    <property type="term" value="F:phosphorelay sensor kinase activity"/>
    <property type="evidence" value="ECO:0007669"/>
    <property type="project" value="InterPro"/>
</dbReference>
<evidence type="ECO:0000313" key="12">
    <source>
        <dbReference type="EMBL" id="CDM67133.1"/>
    </source>
</evidence>
<dbReference type="CDD" id="cd16922">
    <property type="entry name" value="HATPase_EvgS-ArcB-TorS-like"/>
    <property type="match status" value="1"/>
</dbReference>
<dbReference type="SMART" id="SM00091">
    <property type="entry name" value="PAS"/>
    <property type="match status" value="3"/>
</dbReference>
<feature type="domain" description="PAC" evidence="11">
    <location>
        <begin position="89"/>
        <end position="140"/>
    </location>
</feature>
<name>A0A0B6X0T2_9BACT</name>
<dbReference type="InterPro" id="IPR011006">
    <property type="entry name" value="CheY-like_superfamily"/>
</dbReference>
<dbReference type="OrthoDB" id="9804263at2"/>
<evidence type="ECO:0000256" key="7">
    <source>
        <dbReference type="PROSITE-ProRule" id="PRU00169"/>
    </source>
</evidence>
<gene>
    <name evidence="12" type="ORF">PYK22_03182</name>
</gene>
<dbReference type="InterPro" id="IPR036097">
    <property type="entry name" value="HisK_dim/P_sf"/>
</dbReference>
<dbReference type="RefSeq" id="WP_157770934.1">
    <property type="nucleotide sequence ID" value="NZ_CBXV010000009.1"/>
</dbReference>
<dbReference type="Gene3D" id="1.10.287.130">
    <property type="match status" value="1"/>
</dbReference>
<feature type="domain" description="PAS" evidence="10">
    <location>
        <begin position="10"/>
        <end position="62"/>
    </location>
</feature>
<dbReference type="InterPro" id="IPR035965">
    <property type="entry name" value="PAS-like_dom_sf"/>
</dbReference>
<keyword evidence="13" id="KW-1185">Reference proteome</keyword>
<dbReference type="EC" id="2.7.13.3" evidence="2"/>
<dbReference type="SMART" id="SM00387">
    <property type="entry name" value="HATPase_c"/>
    <property type="match status" value="1"/>
</dbReference>
<keyword evidence="4" id="KW-0808">Transferase</keyword>
<dbReference type="EMBL" id="CBXV010000009">
    <property type="protein sequence ID" value="CDM67133.1"/>
    <property type="molecule type" value="Genomic_DNA"/>
</dbReference>
<feature type="domain" description="PAC" evidence="11">
    <location>
        <begin position="210"/>
        <end position="262"/>
    </location>
</feature>
<feature type="domain" description="PAS" evidence="10">
    <location>
        <begin position="137"/>
        <end position="206"/>
    </location>
</feature>
<dbReference type="CDD" id="cd17580">
    <property type="entry name" value="REC_2_DhkD-like"/>
    <property type="match status" value="1"/>
</dbReference>
<dbReference type="NCBIfam" id="TIGR00229">
    <property type="entry name" value="sensory_box"/>
    <property type="match status" value="2"/>
</dbReference>
<dbReference type="SMART" id="SM00086">
    <property type="entry name" value="PAC"/>
    <property type="match status" value="2"/>
</dbReference>
<dbReference type="InterPro" id="IPR005467">
    <property type="entry name" value="His_kinase_dom"/>
</dbReference>
<dbReference type="InterPro" id="IPR003661">
    <property type="entry name" value="HisK_dim/P_dom"/>
</dbReference>
<evidence type="ECO:0000256" key="4">
    <source>
        <dbReference type="ARBA" id="ARBA00022679"/>
    </source>
</evidence>
<evidence type="ECO:0000256" key="2">
    <source>
        <dbReference type="ARBA" id="ARBA00012438"/>
    </source>
</evidence>
<dbReference type="Pfam" id="PF13188">
    <property type="entry name" value="PAS_8"/>
    <property type="match status" value="1"/>
</dbReference>
<dbReference type="SMART" id="SM00388">
    <property type="entry name" value="HisKA"/>
    <property type="match status" value="1"/>
</dbReference>
<evidence type="ECO:0000256" key="1">
    <source>
        <dbReference type="ARBA" id="ARBA00000085"/>
    </source>
</evidence>
<dbReference type="Gene3D" id="3.30.565.10">
    <property type="entry name" value="Histidine kinase-like ATPase, C-terminal domain"/>
    <property type="match status" value="1"/>
</dbReference>
<dbReference type="InterPro" id="IPR000700">
    <property type="entry name" value="PAS-assoc_C"/>
</dbReference>
<dbReference type="PROSITE" id="PS50109">
    <property type="entry name" value="HIS_KIN"/>
    <property type="match status" value="1"/>
</dbReference>
<dbReference type="FunFam" id="3.30.565.10:FF:000010">
    <property type="entry name" value="Sensor histidine kinase RcsC"/>
    <property type="match status" value="1"/>
</dbReference>
<evidence type="ECO:0000256" key="3">
    <source>
        <dbReference type="ARBA" id="ARBA00022553"/>
    </source>
</evidence>
<dbReference type="FunFam" id="1.10.287.130:FF:000001">
    <property type="entry name" value="Two-component sensor histidine kinase"/>
    <property type="match status" value="1"/>
</dbReference>
<protein>
    <recommendedName>
        <fullName evidence="2">histidine kinase</fullName>
        <ecNumber evidence="2">2.7.13.3</ecNumber>
    </recommendedName>
</protein>
<evidence type="ECO:0000259" key="11">
    <source>
        <dbReference type="PROSITE" id="PS50113"/>
    </source>
</evidence>
<dbReference type="GO" id="GO:0006355">
    <property type="term" value="P:regulation of DNA-templated transcription"/>
    <property type="evidence" value="ECO:0007669"/>
    <property type="project" value="InterPro"/>
</dbReference>
<dbReference type="CDD" id="cd00130">
    <property type="entry name" value="PAS"/>
    <property type="match status" value="2"/>
</dbReference>
<sequence>MNLDCENLQQLDLISAIINHTAEGLYATDATGKIVFINPAAERMLGWSRDELIGKCAHELIHYKRADGSPIAEEDCPLLEVMRSGKTLHNHEDAFARKDGSLFPVLCSSTPIVKEGRVAGAIIAFQDITERKRAEAKLFQLASIIESSDDAIISIDLDGTIVSWNSSAERLYGYAANEIVGQHITRLLPLDRKDEAAEFTLRIKRGEHIEHYETARLRKDGALVNVSLTVSPVKDEKGRIIGISKIARDITERKRVEEALANQRRWLEYLLNLAPIPILLVEPNSARVLFANRAADEMSGNNISRDGHADAHYLRYPCTDARGQRIPADELPGARVARGERLEGFQMDWHTPYGKRSLLIYADILPSMHGHPATAIIICQDITEIKRIEEELRTANRLKDEFLATLSHELRTPLTAILGWSRMLLTGALDEATTREALETIERNARAQSQLIEDLMDISRIITGKLRLDARPVDLASVIEATIASVRPAAEAKALRLQVVLDPLAGPVLGDPARLQQVLWNLLSNAIKFTPKGGSIQVRLERVDSHVEIAVSDTGQGIKPDFLPFVFDRFRQADATTARAHGGLGLGLAIVRHLVELHGGTVRVDSPGEGQGATFTVQLPIMIMHREASDKETRYAPSGPSSVVTPALDGLRVLVVEDEADARQLLAVALERHGAEVIAVSSAQEALAAIESATPDVIISDIGMPREDGYALIRKVRALPRERGGNIPAAALTAYAGSEDRKRALLAGFQAHIPKPVDPSELIAVVASLAGRTGTPSV</sequence>
<keyword evidence="3 7" id="KW-0597">Phosphoprotein</keyword>
<dbReference type="Pfam" id="PF02518">
    <property type="entry name" value="HATPase_c"/>
    <property type="match status" value="1"/>
</dbReference>
<dbReference type="InterPro" id="IPR036890">
    <property type="entry name" value="HATPase_C_sf"/>
</dbReference>
<organism evidence="12 13">
    <name type="scientific">Pyrinomonas methylaliphatogenes</name>
    <dbReference type="NCBI Taxonomy" id="454194"/>
    <lineage>
        <taxon>Bacteria</taxon>
        <taxon>Pseudomonadati</taxon>
        <taxon>Acidobacteriota</taxon>
        <taxon>Blastocatellia</taxon>
        <taxon>Blastocatellales</taxon>
        <taxon>Pyrinomonadaceae</taxon>
        <taxon>Pyrinomonas</taxon>
    </lineage>
</organism>
<dbReference type="Pfam" id="PF00989">
    <property type="entry name" value="PAS"/>
    <property type="match status" value="2"/>
</dbReference>
<dbReference type="PRINTS" id="PR00344">
    <property type="entry name" value="BCTRLSENSOR"/>
</dbReference>
<feature type="domain" description="Histidine kinase" evidence="8">
    <location>
        <begin position="405"/>
        <end position="623"/>
    </location>
</feature>
<dbReference type="STRING" id="454194.PYK22_03182"/>
<reference evidence="12 13" key="2">
    <citation type="submission" date="2015-01" db="EMBL/GenBank/DDBJ databases">
        <title>Complete genome sequence of Pyrinomonas methylaliphatogenes type strain K22T.</title>
        <authorList>
            <person name="Lee K.C.Y."/>
            <person name="Power J.F."/>
            <person name="Dunfield P.F."/>
            <person name="Morgan X.C."/>
            <person name="Huttenhower C."/>
            <person name="Stott M.B."/>
        </authorList>
    </citation>
    <scope>NUCLEOTIDE SEQUENCE [LARGE SCALE GENOMIC DNA]</scope>
    <source>
        <strain evidence="12 13">K22</strain>
    </source>
</reference>
<dbReference type="InterPro" id="IPR001610">
    <property type="entry name" value="PAC"/>
</dbReference>
<dbReference type="SUPFAM" id="SSF55874">
    <property type="entry name" value="ATPase domain of HSP90 chaperone/DNA topoisomerase II/histidine kinase"/>
    <property type="match status" value="1"/>
</dbReference>
<dbReference type="Proteomes" id="UP000031518">
    <property type="component" value="Unassembled WGS sequence"/>
</dbReference>
<dbReference type="InterPro" id="IPR003594">
    <property type="entry name" value="HATPase_dom"/>
</dbReference>
<dbReference type="InterPro" id="IPR013767">
    <property type="entry name" value="PAS_fold"/>
</dbReference>
<dbReference type="PANTHER" id="PTHR43547">
    <property type="entry name" value="TWO-COMPONENT HISTIDINE KINASE"/>
    <property type="match status" value="1"/>
</dbReference>
<dbReference type="InterPro" id="IPR004358">
    <property type="entry name" value="Sig_transdc_His_kin-like_C"/>
</dbReference>
<comment type="catalytic activity">
    <reaction evidence="1">
        <text>ATP + protein L-histidine = ADP + protein N-phospho-L-histidine.</text>
        <dbReference type="EC" id="2.7.13.3"/>
    </reaction>
</comment>
<dbReference type="PROSITE" id="PS50113">
    <property type="entry name" value="PAC"/>
    <property type="match status" value="2"/>
</dbReference>
<evidence type="ECO:0000256" key="6">
    <source>
        <dbReference type="ARBA" id="ARBA00023012"/>
    </source>
</evidence>
<evidence type="ECO:0000256" key="5">
    <source>
        <dbReference type="ARBA" id="ARBA00022777"/>
    </source>
</evidence>
<proteinExistence type="predicted"/>
<accession>A0A0B6X0T2</accession>
<dbReference type="Gene3D" id="3.30.450.20">
    <property type="entry name" value="PAS domain"/>
    <property type="match status" value="3"/>
</dbReference>
<dbReference type="AlphaFoldDB" id="A0A0B6X0T2"/>
<evidence type="ECO:0000259" key="10">
    <source>
        <dbReference type="PROSITE" id="PS50112"/>
    </source>
</evidence>
<evidence type="ECO:0000259" key="8">
    <source>
        <dbReference type="PROSITE" id="PS50109"/>
    </source>
</evidence>
<dbReference type="PROSITE" id="PS50110">
    <property type="entry name" value="RESPONSE_REGULATORY"/>
    <property type="match status" value="1"/>
</dbReference>
<dbReference type="Pfam" id="PF00072">
    <property type="entry name" value="Response_reg"/>
    <property type="match status" value="1"/>
</dbReference>
<dbReference type="SUPFAM" id="SSF52172">
    <property type="entry name" value="CheY-like"/>
    <property type="match status" value="1"/>
</dbReference>
<evidence type="ECO:0000259" key="9">
    <source>
        <dbReference type="PROSITE" id="PS50110"/>
    </source>
</evidence>
<keyword evidence="6" id="KW-0902">Two-component regulatory system</keyword>
<dbReference type="Pfam" id="PF00512">
    <property type="entry name" value="HisKA"/>
    <property type="match status" value="1"/>
</dbReference>
<dbReference type="InterPro" id="IPR001789">
    <property type="entry name" value="Sig_transdc_resp-reg_receiver"/>
</dbReference>
<reference evidence="12 13" key="1">
    <citation type="submission" date="2013-12" db="EMBL/GenBank/DDBJ databases">
        <authorList>
            <person name="Stott M."/>
        </authorList>
    </citation>
    <scope>NUCLEOTIDE SEQUENCE [LARGE SCALE GENOMIC DNA]</scope>
    <source>
        <strain evidence="12 13">K22</strain>
    </source>
</reference>
<dbReference type="SUPFAM" id="SSF47384">
    <property type="entry name" value="Homodimeric domain of signal transducing histidine kinase"/>
    <property type="match status" value="1"/>
</dbReference>
<dbReference type="Gene3D" id="3.40.50.2300">
    <property type="match status" value="1"/>
</dbReference>
<dbReference type="PROSITE" id="PS50112">
    <property type="entry name" value="PAS"/>
    <property type="match status" value="2"/>
</dbReference>
<dbReference type="PANTHER" id="PTHR43547:SF2">
    <property type="entry name" value="HYBRID SIGNAL TRANSDUCTION HISTIDINE KINASE C"/>
    <property type="match status" value="1"/>
</dbReference>